<proteinExistence type="predicted"/>
<dbReference type="SUPFAM" id="SSF53335">
    <property type="entry name" value="S-adenosyl-L-methionine-dependent methyltransferases"/>
    <property type="match status" value="1"/>
</dbReference>
<evidence type="ECO:0000313" key="1">
    <source>
        <dbReference type="EMBL" id="MBD2857640.1"/>
    </source>
</evidence>
<dbReference type="AlphaFoldDB" id="A0A927BY11"/>
<protein>
    <submittedName>
        <fullName evidence="1">DUF938 domain-containing protein</fullName>
    </submittedName>
</protein>
<dbReference type="Gene3D" id="3.40.50.150">
    <property type="entry name" value="Vaccinia Virus protein VP39"/>
    <property type="match status" value="1"/>
</dbReference>
<sequence length="203" mass="22800">MTMFEKPFSQACENNKQPILDVIRPLFQGSKSILEIGSGTGQHAVFFAEAMPHLQWQCADQAEYLAGIQQWLDDASLANISAPQTFEVNSSAWPSGNFDGVFSANTLHIMSWASVQVLFQRLGENMPEDSLLAIYGPFNYQGKFTSDSNAQFDQWLKSRDPQSGIRDFEAVCEQAETAGYSLLNDHAMPANNRLLCWHKKTRR</sequence>
<dbReference type="InterPro" id="IPR029063">
    <property type="entry name" value="SAM-dependent_MTases_sf"/>
</dbReference>
<dbReference type="EMBL" id="JACXLD010000001">
    <property type="protein sequence ID" value="MBD2857640.1"/>
    <property type="molecule type" value="Genomic_DNA"/>
</dbReference>
<dbReference type="Proteomes" id="UP000610558">
    <property type="component" value="Unassembled WGS sequence"/>
</dbReference>
<evidence type="ECO:0000313" key="2">
    <source>
        <dbReference type="Proteomes" id="UP000610558"/>
    </source>
</evidence>
<name>A0A927BY11_9GAMM</name>
<organism evidence="1 2">
    <name type="scientific">Spongiibacter pelagi</name>
    <dbReference type="NCBI Taxonomy" id="2760804"/>
    <lineage>
        <taxon>Bacteria</taxon>
        <taxon>Pseudomonadati</taxon>
        <taxon>Pseudomonadota</taxon>
        <taxon>Gammaproteobacteria</taxon>
        <taxon>Cellvibrionales</taxon>
        <taxon>Spongiibacteraceae</taxon>
        <taxon>Spongiibacter</taxon>
    </lineage>
</organism>
<keyword evidence="2" id="KW-1185">Reference proteome</keyword>
<dbReference type="PANTHER" id="PTHR20974:SF0">
    <property type="entry name" value="UPF0585 PROTEIN CG18661"/>
    <property type="match status" value="1"/>
</dbReference>
<comment type="caution">
    <text evidence="1">The sequence shown here is derived from an EMBL/GenBank/DDBJ whole genome shotgun (WGS) entry which is preliminary data.</text>
</comment>
<reference evidence="1" key="1">
    <citation type="submission" date="2020-09" db="EMBL/GenBank/DDBJ databases">
        <authorList>
            <person name="Yoon J.-W."/>
        </authorList>
    </citation>
    <scope>NUCLEOTIDE SEQUENCE</scope>
    <source>
        <strain evidence="1">KMU-158</strain>
    </source>
</reference>
<gene>
    <name evidence="1" type="ORF">IB286_01385</name>
</gene>
<accession>A0A927BY11</accession>
<dbReference type="PANTHER" id="PTHR20974">
    <property type="entry name" value="UPF0585 PROTEIN CG18661"/>
    <property type="match status" value="1"/>
</dbReference>
<dbReference type="RefSeq" id="WP_190761867.1">
    <property type="nucleotide sequence ID" value="NZ_JACXLD010000001.1"/>
</dbReference>
<dbReference type="InterPro" id="IPR010342">
    <property type="entry name" value="DUF938"/>
</dbReference>
<dbReference type="Pfam" id="PF06080">
    <property type="entry name" value="DUF938"/>
    <property type="match status" value="1"/>
</dbReference>